<keyword evidence="2" id="KW-0997">Cell inner membrane</keyword>
<keyword evidence="8" id="KW-0812">Transmembrane</keyword>
<evidence type="ECO:0000256" key="2">
    <source>
        <dbReference type="ARBA" id="ARBA00022519"/>
    </source>
</evidence>
<dbReference type="CDD" id="cd06225">
    <property type="entry name" value="HAMP"/>
    <property type="match status" value="1"/>
</dbReference>
<feature type="domain" description="T-SNARE coiled-coil homology" evidence="10">
    <location>
        <begin position="628"/>
        <end position="671"/>
    </location>
</feature>
<sequence length="818" mass="88529">MVGRLRQVVPTSIRERYALKFGIVLLALGVIVGSLGLVATAALTNSVESTVLDDQEDAAVREAQALDKWHQRNAQIVASSSGAPVFNSSDEAEIETYIRDTYQELPDSKMNAMYVDTASGEIIRGVNTDAASLQALQYPNASDLHDDVSYFDVQRTDPYAMPDETGIAFDVRPVVSYYIGVGDENDDRALVITFNLATRSTDVLSSTDSDTVVTIVDEKGRIVGDDAYLGYEDGKEAVTFFESYEDRSGLLKKARMDAPDATRINTRPSETLRQKPYTFAPDGYVVGYHETADGSIVLVHTTESEALGFVNTVNRFGTAVTIGAVLLIGLFGAWLGRNTAISIDRLTKAVGEMERGNLDVEVETARIDNIGRLYDGFASMRDELKRKITEAEAARSEAERERERVQEINDALQQAAAAYGDVMGKAADGDLTVRMDPETSDNDTMQAIAADFNEMLGELEGTVERINRFATDVATASEEVTASSEEVKTASEQVSESIQEISNGADDQYESLRSVDVEMNNLSTTTEEIAATSNDVADVAERTARTSREGHDAAQKAIDACRNLETERDAVVEEFEQLRTEVRQIDDLTERIAEIAEQTNMLALNANIEASRSAPAEDDGGFAAVAAEVKDLSQDVKDTTEEIGGRLDRIQNQTERSAEEVSHTSREIERVHDLVTNTVSSLEEISEYAQETNNGIQSISTATKEQAESTQEVVAMVDEVATIAEETTAEAETVAASAEEQTSALTAVSESAGNLSQQAVTLSEALARFETDTDAETAVAESLTAATESGFGEGVAQSDHDDESDETDIGGDAFSFGE</sequence>
<feature type="compositionally biased region" description="Low complexity" evidence="7">
    <location>
        <begin position="491"/>
        <end position="502"/>
    </location>
</feature>
<dbReference type="EMBL" id="CP058601">
    <property type="protein sequence ID" value="QLG48151.1"/>
    <property type="molecule type" value="Genomic_DNA"/>
</dbReference>
<evidence type="ECO:0000313" key="13">
    <source>
        <dbReference type="Proteomes" id="UP000509241"/>
    </source>
</evidence>
<keyword evidence="2" id="KW-1003">Cell membrane</keyword>
<dbReference type="GO" id="GO:0006935">
    <property type="term" value="P:chemotaxis"/>
    <property type="evidence" value="ECO:0007669"/>
    <property type="project" value="InterPro"/>
</dbReference>
<dbReference type="InterPro" id="IPR003660">
    <property type="entry name" value="HAMP_dom"/>
</dbReference>
<evidence type="ECO:0000259" key="9">
    <source>
        <dbReference type="PROSITE" id="PS50111"/>
    </source>
</evidence>
<dbReference type="OrthoDB" id="8523at2157"/>
<evidence type="ECO:0000256" key="4">
    <source>
        <dbReference type="ARBA" id="ARBA00029447"/>
    </source>
</evidence>
<evidence type="ECO:0000256" key="6">
    <source>
        <dbReference type="SAM" id="Coils"/>
    </source>
</evidence>
<feature type="coiled-coil region" evidence="6">
    <location>
        <begin position="554"/>
        <end position="598"/>
    </location>
</feature>
<evidence type="ECO:0000259" key="11">
    <source>
        <dbReference type="PROSITE" id="PS50885"/>
    </source>
</evidence>
<dbReference type="GO" id="GO:0004888">
    <property type="term" value="F:transmembrane signaling receptor activity"/>
    <property type="evidence" value="ECO:0007669"/>
    <property type="project" value="InterPro"/>
</dbReference>
<comment type="subcellular location">
    <subcellularLocation>
        <location evidence="1">Cell inner membrane</location>
        <topology evidence="1">Multi-pass membrane protein</topology>
    </subcellularLocation>
</comment>
<dbReference type="InterPro" id="IPR000727">
    <property type="entry name" value="T_SNARE_dom"/>
</dbReference>
<evidence type="ECO:0000313" key="12">
    <source>
        <dbReference type="EMBL" id="QLG48151.1"/>
    </source>
</evidence>
<dbReference type="PROSITE" id="PS50885">
    <property type="entry name" value="HAMP"/>
    <property type="match status" value="2"/>
</dbReference>
<dbReference type="KEGG" id="haly:HYG82_04470"/>
<dbReference type="PANTHER" id="PTHR32089:SF112">
    <property type="entry name" value="LYSOZYME-LIKE PROTEIN-RELATED"/>
    <property type="match status" value="1"/>
</dbReference>
<dbReference type="PANTHER" id="PTHR32089">
    <property type="entry name" value="METHYL-ACCEPTING CHEMOTAXIS PROTEIN MCPB"/>
    <property type="match status" value="1"/>
</dbReference>
<dbReference type="AlphaFoldDB" id="A0A7D5H1A7"/>
<reference evidence="12 13" key="1">
    <citation type="submission" date="2020-07" db="EMBL/GenBank/DDBJ databases">
        <authorList>
            <person name="Cui H."/>
        </authorList>
    </citation>
    <scope>NUCLEOTIDE SEQUENCE [LARGE SCALE GENOMIC DNA]</scope>
    <source>
        <strain evidence="12 13">YPL8</strain>
    </source>
</reference>
<feature type="coiled-coil region" evidence="6">
    <location>
        <begin position="377"/>
        <end position="418"/>
    </location>
</feature>
<evidence type="ECO:0000256" key="1">
    <source>
        <dbReference type="ARBA" id="ARBA00004429"/>
    </source>
</evidence>
<dbReference type="GeneID" id="56032519"/>
<dbReference type="PROSITE" id="PS50192">
    <property type="entry name" value="T_SNARE"/>
    <property type="match status" value="1"/>
</dbReference>
<accession>A0A7D5H1A7</accession>
<dbReference type="PROSITE" id="PS50111">
    <property type="entry name" value="CHEMOTAXIS_TRANSDUC_2"/>
    <property type="match status" value="1"/>
</dbReference>
<dbReference type="CDD" id="cd11386">
    <property type="entry name" value="MCP_signal"/>
    <property type="match status" value="1"/>
</dbReference>
<evidence type="ECO:0000256" key="7">
    <source>
        <dbReference type="SAM" id="MobiDB-lite"/>
    </source>
</evidence>
<dbReference type="Proteomes" id="UP000509241">
    <property type="component" value="Chromosome"/>
</dbReference>
<dbReference type="Pfam" id="PF00672">
    <property type="entry name" value="HAMP"/>
    <property type="match status" value="2"/>
</dbReference>
<dbReference type="SUPFAM" id="SSF158472">
    <property type="entry name" value="HAMP domain-like"/>
    <property type="match status" value="1"/>
</dbReference>
<keyword evidence="8" id="KW-1133">Transmembrane helix</keyword>
<dbReference type="InterPro" id="IPR004089">
    <property type="entry name" value="MCPsignal_dom"/>
</dbReference>
<name>A0A7D5H1A7_9EURY</name>
<feature type="domain" description="HAMP" evidence="11">
    <location>
        <begin position="410"/>
        <end position="464"/>
    </location>
</feature>
<comment type="similarity">
    <text evidence="4">Belongs to the methyl-accepting chemotaxis (MCP) protein family.</text>
</comment>
<organism evidence="12 13">
    <name type="scientific">Natrinema halophilum</name>
    <dbReference type="NCBI Taxonomy" id="1699371"/>
    <lineage>
        <taxon>Archaea</taxon>
        <taxon>Methanobacteriati</taxon>
        <taxon>Methanobacteriota</taxon>
        <taxon>Stenosarchaea group</taxon>
        <taxon>Halobacteria</taxon>
        <taxon>Halobacteriales</taxon>
        <taxon>Natrialbaceae</taxon>
        <taxon>Natrinema</taxon>
    </lineage>
</organism>
<evidence type="ECO:0000256" key="5">
    <source>
        <dbReference type="PROSITE-ProRule" id="PRU00284"/>
    </source>
</evidence>
<feature type="region of interest" description="Disordered" evidence="7">
    <location>
        <begin position="784"/>
        <end position="818"/>
    </location>
</feature>
<dbReference type="Gene3D" id="1.10.287.950">
    <property type="entry name" value="Methyl-accepting chemotaxis protein"/>
    <property type="match status" value="1"/>
</dbReference>
<keyword evidence="6" id="KW-0175">Coiled coil</keyword>
<dbReference type="GO" id="GO:0007165">
    <property type="term" value="P:signal transduction"/>
    <property type="evidence" value="ECO:0007669"/>
    <property type="project" value="UniProtKB-KW"/>
</dbReference>
<dbReference type="SMART" id="SM00283">
    <property type="entry name" value="MA"/>
    <property type="match status" value="1"/>
</dbReference>
<dbReference type="Pfam" id="PF00015">
    <property type="entry name" value="MCPsignal"/>
    <property type="match status" value="1"/>
</dbReference>
<keyword evidence="8" id="KW-0472">Membrane</keyword>
<dbReference type="RefSeq" id="WP_179259892.1">
    <property type="nucleotide sequence ID" value="NZ_CP058601.1"/>
</dbReference>
<feature type="transmembrane region" description="Helical" evidence="8">
    <location>
        <begin position="21"/>
        <end position="43"/>
    </location>
</feature>
<feature type="region of interest" description="Disordered" evidence="7">
    <location>
        <begin position="480"/>
        <end position="507"/>
    </location>
</feature>
<protein>
    <submittedName>
        <fullName evidence="12">HAMP domain-containing protein</fullName>
    </submittedName>
</protein>
<dbReference type="GO" id="GO:0005886">
    <property type="term" value="C:plasma membrane"/>
    <property type="evidence" value="ECO:0007669"/>
    <property type="project" value="UniProtKB-SubCell"/>
</dbReference>
<dbReference type="InterPro" id="IPR004090">
    <property type="entry name" value="Chemotax_Me-accpt_rcpt"/>
</dbReference>
<feature type="compositionally biased region" description="Acidic residues" evidence="7">
    <location>
        <begin position="800"/>
        <end position="809"/>
    </location>
</feature>
<feature type="domain" description="HAMP" evidence="11">
    <location>
        <begin position="337"/>
        <end position="389"/>
    </location>
</feature>
<evidence type="ECO:0000259" key="10">
    <source>
        <dbReference type="PROSITE" id="PS50192"/>
    </source>
</evidence>
<feature type="domain" description="Methyl-accepting transducer" evidence="9">
    <location>
        <begin position="483"/>
        <end position="721"/>
    </location>
</feature>
<dbReference type="Gene3D" id="6.10.250.1910">
    <property type="match status" value="1"/>
</dbReference>
<gene>
    <name evidence="12" type="ORF">HYG82_04470</name>
</gene>
<proteinExistence type="inferred from homology"/>
<dbReference type="SMART" id="SM00304">
    <property type="entry name" value="HAMP"/>
    <property type="match status" value="3"/>
</dbReference>
<keyword evidence="3 5" id="KW-0807">Transducer</keyword>
<dbReference type="SUPFAM" id="SSF58104">
    <property type="entry name" value="Methyl-accepting chemotaxis protein (MCP) signaling domain"/>
    <property type="match status" value="1"/>
</dbReference>
<evidence type="ECO:0000256" key="3">
    <source>
        <dbReference type="ARBA" id="ARBA00023224"/>
    </source>
</evidence>
<evidence type="ECO:0000256" key="8">
    <source>
        <dbReference type="SAM" id="Phobius"/>
    </source>
</evidence>
<keyword evidence="13" id="KW-1185">Reference proteome</keyword>
<dbReference type="PRINTS" id="PR00260">
    <property type="entry name" value="CHEMTRNSDUCR"/>
</dbReference>